<dbReference type="InterPro" id="IPR039420">
    <property type="entry name" value="WalR-like"/>
</dbReference>
<reference evidence="9 10" key="1">
    <citation type="submission" date="2018-06" db="EMBL/GenBank/DDBJ databases">
        <title>Streptacidiphilus pinicola sp. nov., isolated from pine grove soil.</title>
        <authorList>
            <person name="Roh S.G."/>
            <person name="Park S."/>
            <person name="Kim M.-K."/>
            <person name="Yun B.-R."/>
            <person name="Park J."/>
            <person name="Kim M.J."/>
            <person name="Kim Y.S."/>
            <person name="Kim S.B."/>
        </authorList>
    </citation>
    <scope>NUCLEOTIDE SEQUENCE [LARGE SCALE GENOMIC DNA]</scope>
    <source>
        <strain evidence="9 10">MMS16-CNU450</strain>
    </source>
</reference>
<feature type="DNA-binding region" description="OmpR/PhoB-type" evidence="6">
    <location>
        <begin position="29"/>
        <end position="127"/>
    </location>
</feature>
<feature type="domain" description="OmpR/PhoB-type" evidence="8">
    <location>
        <begin position="29"/>
        <end position="127"/>
    </location>
</feature>
<evidence type="ECO:0000256" key="6">
    <source>
        <dbReference type="PROSITE-ProRule" id="PRU01091"/>
    </source>
</evidence>
<dbReference type="PANTHER" id="PTHR48111:SF4">
    <property type="entry name" value="DNA-BINDING DUAL TRANSCRIPTIONAL REGULATOR OMPR"/>
    <property type="match status" value="1"/>
</dbReference>
<comment type="caution">
    <text evidence="9">The sequence shown here is derived from an EMBL/GenBank/DDBJ whole genome shotgun (WGS) entry which is preliminary data.</text>
</comment>
<sequence>MTVTYLRARLQPTTRQLTGRRSASTRPLRDEPRPSDGLVVDQDRRTVAVDGRRLELTRREFDLLAHLVAHPRLVFTRGQILRAVWQQPAVGDCRTVDVHVARLRTKLGTVHRHLLRTVRGVGYKFDPGAAATPAARP</sequence>
<dbReference type="AlphaFoldDB" id="A0A2X0K8Y8"/>
<dbReference type="FunFam" id="1.10.10.10:FF:000018">
    <property type="entry name" value="DNA-binding response regulator ResD"/>
    <property type="match status" value="1"/>
</dbReference>
<dbReference type="CDD" id="cd00383">
    <property type="entry name" value="trans_reg_C"/>
    <property type="match status" value="1"/>
</dbReference>
<evidence type="ECO:0000256" key="7">
    <source>
        <dbReference type="SAM" id="MobiDB-lite"/>
    </source>
</evidence>
<feature type="region of interest" description="Disordered" evidence="7">
    <location>
        <begin position="13"/>
        <end position="38"/>
    </location>
</feature>
<dbReference type="OrthoDB" id="8927943at2"/>
<dbReference type="InterPro" id="IPR001867">
    <property type="entry name" value="OmpR/PhoB-type_DNA-bd"/>
</dbReference>
<dbReference type="GO" id="GO:0000156">
    <property type="term" value="F:phosphorelay response regulator activity"/>
    <property type="evidence" value="ECO:0007669"/>
    <property type="project" value="TreeGrafter"/>
</dbReference>
<dbReference type="SMART" id="SM00862">
    <property type="entry name" value="Trans_reg_C"/>
    <property type="match status" value="1"/>
</dbReference>
<protein>
    <recommendedName>
        <fullName evidence="8">OmpR/PhoB-type domain-containing protein</fullName>
    </recommendedName>
</protein>
<keyword evidence="4 6" id="KW-0238">DNA-binding</keyword>
<evidence type="ECO:0000313" key="9">
    <source>
        <dbReference type="EMBL" id="RAG83959.1"/>
    </source>
</evidence>
<evidence type="ECO:0000256" key="2">
    <source>
        <dbReference type="ARBA" id="ARBA00023012"/>
    </source>
</evidence>
<evidence type="ECO:0000256" key="4">
    <source>
        <dbReference type="ARBA" id="ARBA00023125"/>
    </source>
</evidence>
<accession>A0A2X0K8Y8</accession>
<evidence type="ECO:0000313" key="10">
    <source>
        <dbReference type="Proteomes" id="UP000248889"/>
    </source>
</evidence>
<name>A0A2X0K8Y8_9ACTN</name>
<dbReference type="GO" id="GO:0032993">
    <property type="term" value="C:protein-DNA complex"/>
    <property type="evidence" value="ECO:0007669"/>
    <property type="project" value="TreeGrafter"/>
</dbReference>
<keyword evidence="5" id="KW-0804">Transcription</keyword>
<evidence type="ECO:0000256" key="1">
    <source>
        <dbReference type="ARBA" id="ARBA00022553"/>
    </source>
</evidence>
<organism evidence="9 10">
    <name type="scientific">Streptacidiphilus pinicola</name>
    <dbReference type="NCBI Taxonomy" id="2219663"/>
    <lineage>
        <taxon>Bacteria</taxon>
        <taxon>Bacillati</taxon>
        <taxon>Actinomycetota</taxon>
        <taxon>Actinomycetes</taxon>
        <taxon>Kitasatosporales</taxon>
        <taxon>Streptomycetaceae</taxon>
        <taxon>Streptacidiphilus</taxon>
    </lineage>
</organism>
<keyword evidence="1" id="KW-0597">Phosphoprotein</keyword>
<dbReference type="Pfam" id="PF00486">
    <property type="entry name" value="Trans_reg_C"/>
    <property type="match status" value="1"/>
</dbReference>
<evidence type="ECO:0000259" key="8">
    <source>
        <dbReference type="PROSITE" id="PS51755"/>
    </source>
</evidence>
<dbReference type="EMBL" id="QKYN01000074">
    <property type="protein sequence ID" value="RAG83959.1"/>
    <property type="molecule type" value="Genomic_DNA"/>
</dbReference>
<evidence type="ECO:0000256" key="5">
    <source>
        <dbReference type="ARBA" id="ARBA00023163"/>
    </source>
</evidence>
<dbReference type="GO" id="GO:0000976">
    <property type="term" value="F:transcription cis-regulatory region binding"/>
    <property type="evidence" value="ECO:0007669"/>
    <property type="project" value="TreeGrafter"/>
</dbReference>
<evidence type="ECO:0000256" key="3">
    <source>
        <dbReference type="ARBA" id="ARBA00023015"/>
    </source>
</evidence>
<dbReference type="InterPro" id="IPR036388">
    <property type="entry name" value="WH-like_DNA-bd_sf"/>
</dbReference>
<dbReference type="GO" id="GO:0005829">
    <property type="term" value="C:cytosol"/>
    <property type="evidence" value="ECO:0007669"/>
    <property type="project" value="TreeGrafter"/>
</dbReference>
<dbReference type="Gene3D" id="1.10.10.10">
    <property type="entry name" value="Winged helix-like DNA-binding domain superfamily/Winged helix DNA-binding domain"/>
    <property type="match status" value="1"/>
</dbReference>
<feature type="compositionally biased region" description="Polar residues" evidence="7">
    <location>
        <begin position="13"/>
        <end position="25"/>
    </location>
</feature>
<gene>
    <name evidence="9" type="ORF">DN069_19580</name>
</gene>
<dbReference type="GO" id="GO:0006355">
    <property type="term" value="P:regulation of DNA-templated transcription"/>
    <property type="evidence" value="ECO:0007669"/>
    <property type="project" value="InterPro"/>
</dbReference>
<dbReference type="PANTHER" id="PTHR48111">
    <property type="entry name" value="REGULATOR OF RPOS"/>
    <property type="match status" value="1"/>
</dbReference>
<proteinExistence type="predicted"/>
<keyword evidence="3" id="KW-0805">Transcription regulation</keyword>
<keyword evidence="2" id="KW-0902">Two-component regulatory system</keyword>
<dbReference type="RefSeq" id="WP_111502539.1">
    <property type="nucleotide sequence ID" value="NZ_QKYN01000074.1"/>
</dbReference>
<dbReference type="PROSITE" id="PS51755">
    <property type="entry name" value="OMPR_PHOB"/>
    <property type="match status" value="1"/>
</dbReference>
<dbReference type="InterPro" id="IPR016032">
    <property type="entry name" value="Sig_transdc_resp-reg_C-effctor"/>
</dbReference>
<keyword evidence="10" id="KW-1185">Reference proteome</keyword>
<dbReference type="Proteomes" id="UP000248889">
    <property type="component" value="Unassembled WGS sequence"/>
</dbReference>
<dbReference type="SUPFAM" id="SSF46894">
    <property type="entry name" value="C-terminal effector domain of the bipartite response regulators"/>
    <property type="match status" value="1"/>
</dbReference>